<dbReference type="EMBL" id="VVYV01000004">
    <property type="protein sequence ID" value="KAA5422627.1"/>
    <property type="molecule type" value="Genomic_DNA"/>
</dbReference>
<organism evidence="4 5">
    <name type="scientific">Bacteroides cellulosilyticus</name>
    <dbReference type="NCBI Taxonomy" id="246787"/>
    <lineage>
        <taxon>Bacteria</taxon>
        <taxon>Pseudomonadati</taxon>
        <taxon>Bacteroidota</taxon>
        <taxon>Bacteroidia</taxon>
        <taxon>Bacteroidales</taxon>
        <taxon>Bacteroidaceae</taxon>
        <taxon>Bacteroides</taxon>
    </lineage>
</organism>
<protein>
    <submittedName>
        <fullName evidence="4">Formylglycine-generating enzyme family protein</fullName>
    </submittedName>
</protein>
<dbReference type="Proteomes" id="UP000448877">
    <property type="component" value="Unassembled WGS sequence"/>
</dbReference>
<keyword evidence="1" id="KW-0812">Transmembrane</keyword>
<dbReference type="Pfam" id="PF03781">
    <property type="entry name" value="FGE-sulfatase"/>
    <property type="match status" value="1"/>
</dbReference>
<dbReference type="PANTHER" id="PTHR23150:SF19">
    <property type="entry name" value="FORMYLGLYCINE-GENERATING ENZYME"/>
    <property type="match status" value="1"/>
</dbReference>
<evidence type="ECO:0000259" key="3">
    <source>
        <dbReference type="Pfam" id="PF03781"/>
    </source>
</evidence>
<feature type="chain" id="PRO_5030020551" evidence="2">
    <location>
        <begin position="20"/>
        <end position="537"/>
    </location>
</feature>
<proteinExistence type="predicted"/>
<evidence type="ECO:0000313" key="5">
    <source>
        <dbReference type="Proteomes" id="UP000448877"/>
    </source>
</evidence>
<sequence length="537" mass="61553">MRKIILSVLLLFLSVCVSAQENSLSNKMALNDTVNAVIIDYVDTNVHAIIEDEFAFWRIPVMIYDYIFLSKEDKQKELEGKFREKLSAEKLETLINEKITLYNEGCKNPNDKVQNVQLDDIDGVIDEQLSQDIQERLALELGDWAFDILIGLIIMWIISYFIGNWLAAKIQNALFMEQLGHKIIDKKASGAWGEFFHMGVSILSGGYQERQRMKAKRRKRRIKIVLDILLLVGCYLLFTNRAMAVEQNLSDSLIGKYAEYLSEQNIAGQILKEYSVKTKPKVGTMADIDTNLLEIDDVTLPEHSLEIKVGEVCFYMQPINGGWYNKGASPKRYNLDEWDEKEHPVHRVGISSFYMNRYEVTNELWNAIMDTNPSVFKDAKLPVQNVSWSAVQEFIKKLNLETGRHFRLPTDAEWEFAAKGGIYSKEYRYAGSNDLDEIAWCKMNSGDTPHEVGTKKPNELGLYDMSGNVVEWCSDWYGELEDQTVADPQGPSSGLYRVGHGGAWKADINFCRPNVRLYDQPTAYYDYLGFRLALNKH</sequence>
<gene>
    <name evidence="4" type="ORF">F2Y81_04035</name>
</gene>
<reference evidence="4 5" key="1">
    <citation type="journal article" date="2019" name="Nat. Med.">
        <title>A library of human gut bacterial isolates paired with longitudinal multiomics data enables mechanistic microbiome research.</title>
        <authorList>
            <person name="Poyet M."/>
            <person name="Groussin M."/>
            <person name="Gibbons S.M."/>
            <person name="Avila-Pacheco J."/>
            <person name="Jiang X."/>
            <person name="Kearney S.M."/>
            <person name="Perrotta A.R."/>
            <person name="Berdy B."/>
            <person name="Zhao S."/>
            <person name="Lieberman T.D."/>
            <person name="Swanson P.K."/>
            <person name="Smith M."/>
            <person name="Roesemann S."/>
            <person name="Alexander J.E."/>
            <person name="Rich S.A."/>
            <person name="Livny J."/>
            <person name="Vlamakis H."/>
            <person name="Clish C."/>
            <person name="Bullock K."/>
            <person name="Deik A."/>
            <person name="Scott J."/>
            <person name="Pierce K.A."/>
            <person name="Xavier R.J."/>
            <person name="Alm E.J."/>
        </authorList>
    </citation>
    <scope>NUCLEOTIDE SEQUENCE [LARGE SCALE GENOMIC DNA]</scope>
    <source>
        <strain evidence="4 5">BIOML-A6</strain>
    </source>
</reference>
<dbReference type="InterPro" id="IPR042095">
    <property type="entry name" value="SUMF_sf"/>
</dbReference>
<dbReference type="GO" id="GO:0120147">
    <property type="term" value="F:formylglycine-generating oxidase activity"/>
    <property type="evidence" value="ECO:0007669"/>
    <property type="project" value="TreeGrafter"/>
</dbReference>
<feature type="transmembrane region" description="Helical" evidence="1">
    <location>
        <begin position="144"/>
        <end position="167"/>
    </location>
</feature>
<feature type="domain" description="Sulfatase-modifying factor enzyme-like" evidence="3">
    <location>
        <begin position="319"/>
        <end position="533"/>
    </location>
</feature>
<comment type="caution">
    <text evidence="4">The sequence shown here is derived from an EMBL/GenBank/DDBJ whole genome shotgun (WGS) entry which is preliminary data.</text>
</comment>
<feature type="transmembrane region" description="Helical" evidence="1">
    <location>
        <begin position="222"/>
        <end position="238"/>
    </location>
</feature>
<dbReference type="InterPro" id="IPR005532">
    <property type="entry name" value="SUMF_dom"/>
</dbReference>
<name>A0A120A5K5_9BACE</name>
<keyword evidence="1" id="KW-1133">Transmembrane helix</keyword>
<dbReference type="PANTHER" id="PTHR23150">
    <property type="entry name" value="SULFATASE MODIFYING FACTOR 1, 2"/>
    <property type="match status" value="1"/>
</dbReference>
<keyword evidence="1" id="KW-0472">Membrane</keyword>
<dbReference type="AlphaFoldDB" id="A0A120A5K5"/>
<dbReference type="GeneID" id="66307336"/>
<dbReference type="RefSeq" id="WP_007217460.1">
    <property type="nucleotide sequence ID" value="NZ_CABMLT010000001.1"/>
</dbReference>
<evidence type="ECO:0000256" key="1">
    <source>
        <dbReference type="SAM" id="Phobius"/>
    </source>
</evidence>
<evidence type="ECO:0000256" key="2">
    <source>
        <dbReference type="SAM" id="SignalP"/>
    </source>
</evidence>
<dbReference type="InterPro" id="IPR051043">
    <property type="entry name" value="Sulfatase_Mod_Factor_Kinase"/>
</dbReference>
<dbReference type="Gene3D" id="3.90.1580.10">
    <property type="entry name" value="paralog of FGE (formylglycine-generating enzyme)"/>
    <property type="match status" value="1"/>
</dbReference>
<accession>A0A120A5K5</accession>
<keyword evidence="2" id="KW-0732">Signal</keyword>
<feature type="signal peptide" evidence="2">
    <location>
        <begin position="1"/>
        <end position="19"/>
    </location>
</feature>
<dbReference type="SUPFAM" id="SSF56436">
    <property type="entry name" value="C-type lectin-like"/>
    <property type="match status" value="1"/>
</dbReference>
<dbReference type="InterPro" id="IPR016187">
    <property type="entry name" value="CTDL_fold"/>
</dbReference>
<evidence type="ECO:0000313" key="4">
    <source>
        <dbReference type="EMBL" id="KAA5422627.1"/>
    </source>
</evidence>